<dbReference type="InterPro" id="IPR006170">
    <property type="entry name" value="PBP/GOBP"/>
</dbReference>
<proteinExistence type="predicted"/>
<dbReference type="RefSeq" id="XP_028129073.1">
    <property type="nucleotide sequence ID" value="XM_028273272.1"/>
</dbReference>
<dbReference type="GeneID" id="114325235"/>
<evidence type="ECO:0000256" key="1">
    <source>
        <dbReference type="SAM" id="SignalP"/>
    </source>
</evidence>
<reference evidence="4" key="1">
    <citation type="submission" date="2025-04" db="UniProtKB">
        <authorList>
            <consortium name="RefSeq"/>
        </authorList>
    </citation>
    <scope>IDENTIFICATION</scope>
    <source>
        <tissue evidence="4">Whole insect</tissue>
    </source>
</reference>
<evidence type="ECO:0000313" key="3">
    <source>
        <dbReference type="Proteomes" id="UP001652700"/>
    </source>
</evidence>
<dbReference type="OrthoDB" id="6595846at2759"/>
<organism evidence="4">
    <name type="scientific">Diabrotica virgifera virgifera</name>
    <name type="common">western corn rootworm</name>
    <dbReference type="NCBI Taxonomy" id="50390"/>
    <lineage>
        <taxon>Eukaryota</taxon>
        <taxon>Metazoa</taxon>
        <taxon>Ecdysozoa</taxon>
        <taxon>Arthropoda</taxon>
        <taxon>Hexapoda</taxon>
        <taxon>Insecta</taxon>
        <taxon>Pterygota</taxon>
        <taxon>Neoptera</taxon>
        <taxon>Endopterygota</taxon>
        <taxon>Coleoptera</taxon>
        <taxon>Polyphaga</taxon>
        <taxon>Cucujiformia</taxon>
        <taxon>Chrysomeloidea</taxon>
        <taxon>Chrysomelidae</taxon>
        <taxon>Galerucinae</taxon>
        <taxon>Diabroticina</taxon>
        <taxon>Diabroticites</taxon>
        <taxon>Diabrotica</taxon>
    </lineage>
</organism>
<name>A0A6P7F5M8_DIAVI</name>
<gene>
    <name evidence="4" type="primary">LOC114325235</name>
</gene>
<dbReference type="AlphaFoldDB" id="A0A6P7F5M8"/>
<protein>
    <submittedName>
        <fullName evidence="4">Uncharacterized protein LOC114325235 isoform X1</fullName>
    </submittedName>
</protein>
<dbReference type="KEGG" id="dvv:114325235"/>
<dbReference type="InterPro" id="IPR036728">
    <property type="entry name" value="PBP_GOBP_sf"/>
</dbReference>
<accession>A0A6P7F5M8</accession>
<dbReference type="CDD" id="cd23992">
    <property type="entry name" value="PBP_GOBP"/>
    <property type="match status" value="1"/>
</dbReference>
<dbReference type="InParanoid" id="A0A6P7F5M8"/>
<keyword evidence="3" id="KW-1185">Reference proteome</keyword>
<dbReference type="Proteomes" id="UP001652700">
    <property type="component" value="Unplaced"/>
</dbReference>
<sequence>MWALKILVAVLLLFIMDSSTEASFIGDKIRQTTNILLGNCRSKTGATKEDFETLRERKIPTTKTGLCLMDCLFEGAGIMENGKFVRSGMVTSLTKAMKGDEAKIAKLNELGKVCEKELDNKQLPECQIGKKILECLARNGEKYGLEFVNPKTDK</sequence>
<dbReference type="EnsemblMetazoa" id="XM_028273272.2">
    <property type="protein sequence ID" value="XP_028129073.1"/>
    <property type="gene ID" value="LOC114325235"/>
</dbReference>
<keyword evidence="1" id="KW-0732">Signal</keyword>
<feature type="chain" id="PRO_5028129978" evidence="1">
    <location>
        <begin position="23"/>
        <end position="154"/>
    </location>
</feature>
<dbReference type="GO" id="GO:0005549">
    <property type="term" value="F:odorant binding"/>
    <property type="evidence" value="ECO:0007669"/>
    <property type="project" value="InterPro"/>
</dbReference>
<reference evidence="2" key="2">
    <citation type="submission" date="2025-05" db="UniProtKB">
        <authorList>
            <consortium name="EnsemblMetazoa"/>
        </authorList>
    </citation>
    <scope>IDENTIFICATION</scope>
</reference>
<evidence type="ECO:0000313" key="4">
    <source>
        <dbReference type="RefSeq" id="XP_028129073.1"/>
    </source>
</evidence>
<feature type="signal peptide" evidence="1">
    <location>
        <begin position="1"/>
        <end position="22"/>
    </location>
</feature>
<dbReference type="Gene3D" id="1.10.238.20">
    <property type="entry name" value="Pheromone/general odorant binding protein domain"/>
    <property type="match status" value="1"/>
</dbReference>
<dbReference type="SUPFAM" id="SSF47565">
    <property type="entry name" value="Insect pheromone/odorant-binding proteins"/>
    <property type="match status" value="1"/>
</dbReference>
<dbReference type="Pfam" id="PF01395">
    <property type="entry name" value="PBP_GOBP"/>
    <property type="match status" value="1"/>
</dbReference>
<evidence type="ECO:0000313" key="2">
    <source>
        <dbReference type="EnsemblMetazoa" id="XP_028129073.1"/>
    </source>
</evidence>